<protein>
    <submittedName>
        <fullName evidence="1">Uncharacterized protein</fullName>
    </submittedName>
</protein>
<evidence type="ECO:0000313" key="1">
    <source>
        <dbReference type="EMBL" id="KAA6308159.1"/>
    </source>
</evidence>
<comment type="caution">
    <text evidence="1">The sequence shown here is derived from an EMBL/GenBank/DDBJ whole genome shotgun (WGS) entry which is preliminary data.</text>
</comment>
<dbReference type="EMBL" id="SNRY01008668">
    <property type="protein sequence ID" value="KAA6308159.1"/>
    <property type="molecule type" value="Genomic_DNA"/>
</dbReference>
<dbReference type="AlphaFoldDB" id="A0A5J4PI08"/>
<name>A0A5J4PI08_9ZZZZ</name>
<reference evidence="1" key="1">
    <citation type="submission" date="2019-03" db="EMBL/GenBank/DDBJ databases">
        <title>Single cell metagenomics reveals metabolic interactions within the superorganism composed of flagellate Streblomastix strix and complex community of Bacteroidetes bacteria on its surface.</title>
        <authorList>
            <person name="Treitli S.C."/>
            <person name="Kolisko M."/>
            <person name="Husnik F."/>
            <person name="Keeling P."/>
            <person name="Hampl V."/>
        </authorList>
    </citation>
    <scope>NUCLEOTIDE SEQUENCE</scope>
    <source>
        <strain evidence="1">STM</strain>
    </source>
</reference>
<organism evidence="1">
    <name type="scientific">termite gut metagenome</name>
    <dbReference type="NCBI Taxonomy" id="433724"/>
    <lineage>
        <taxon>unclassified sequences</taxon>
        <taxon>metagenomes</taxon>
        <taxon>organismal metagenomes</taxon>
    </lineage>
</organism>
<feature type="non-terminal residue" evidence="1">
    <location>
        <position position="35"/>
    </location>
</feature>
<gene>
    <name evidence="1" type="ORF">EZS27_040164</name>
</gene>
<accession>A0A5J4PI08</accession>
<proteinExistence type="predicted"/>
<sequence>MRQKVKKQGVKAPCQINRLLLYCNEKQTINQGTKV</sequence>